<feature type="compositionally biased region" description="Polar residues" evidence="1">
    <location>
        <begin position="22"/>
        <end position="46"/>
    </location>
</feature>
<feature type="region of interest" description="Disordered" evidence="1">
    <location>
        <begin position="1"/>
        <end position="76"/>
    </location>
</feature>
<feature type="region of interest" description="Disordered" evidence="1">
    <location>
        <begin position="306"/>
        <end position="354"/>
    </location>
</feature>
<feature type="region of interest" description="Disordered" evidence="1">
    <location>
        <begin position="128"/>
        <end position="175"/>
    </location>
</feature>
<evidence type="ECO:0000313" key="3">
    <source>
        <dbReference type="WBParaSite" id="Pan_g13548.t1"/>
    </source>
</evidence>
<feature type="compositionally biased region" description="Basic and acidic residues" evidence="1">
    <location>
        <begin position="139"/>
        <end position="161"/>
    </location>
</feature>
<feature type="compositionally biased region" description="Basic and acidic residues" evidence="1">
    <location>
        <begin position="318"/>
        <end position="334"/>
    </location>
</feature>
<dbReference type="AlphaFoldDB" id="A0A7E4UW43"/>
<evidence type="ECO:0000313" key="2">
    <source>
        <dbReference type="Proteomes" id="UP000492821"/>
    </source>
</evidence>
<sequence>MSDPKRTRRPGARTEPRRRVSGASSSDNNPTTDGTSTARVASSPNNSDKRQPTTTPNTNTGATSNDPGGGGWSFFSLLSCWLGSSDKKQAAPVAGTTVTPKKIETGSVEAASPTAGDESDRRRVARIGEVPKPPQQQQRDTDNDAPDLKSPEKGKSQERAADPTSATMISVNPDDSDMPEFIAPELLAEANRAPAINIRELFDREVVTHVSTEVAMKPKCKYNQVSFARAQTVYMLPPTRQRLHKKIIRSRHDAWRRHGALTMIHQLGGWSYTIQGKNKVYTKIAKGTQLPPPPTAPPIMTEEEFHKRPIITMPAGSKDGKSRRQRNRNNDSKKAAAKAADSDTTVSDDDPPSC</sequence>
<organism evidence="2 3">
    <name type="scientific">Panagrellus redivivus</name>
    <name type="common">Microworm</name>
    <dbReference type="NCBI Taxonomy" id="6233"/>
    <lineage>
        <taxon>Eukaryota</taxon>
        <taxon>Metazoa</taxon>
        <taxon>Ecdysozoa</taxon>
        <taxon>Nematoda</taxon>
        <taxon>Chromadorea</taxon>
        <taxon>Rhabditida</taxon>
        <taxon>Tylenchina</taxon>
        <taxon>Panagrolaimomorpha</taxon>
        <taxon>Panagrolaimoidea</taxon>
        <taxon>Panagrolaimidae</taxon>
        <taxon>Panagrellus</taxon>
    </lineage>
</organism>
<dbReference type="WBParaSite" id="Pan_g13548.t1">
    <property type="protein sequence ID" value="Pan_g13548.t1"/>
    <property type="gene ID" value="Pan_g13548"/>
</dbReference>
<keyword evidence="2" id="KW-1185">Reference proteome</keyword>
<name>A0A7E4UW43_PANRE</name>
<reference evidence="3" key="2">
    <citation type="submission" date="2020-10" db="UniProtKB">
        <authorList>
            <consortium name="WormBaseParasite"/>
        </authorList>
    </citation>
    <scope>IDENTIFICATION</scope>
</reference>
<feature type="compositionally biased region" description="Basic residues" evidence="1">
    <location>
        <begin position="1"/>
        <end position="11"/>
    </location>
</feature>
<evidence type="ECO:0000256" key="1">
    <source>
        <dbReference type="SAM" id="MobiDB-lite"/>
    </source>
</evidence>
<feature type="region of interest" description="Disordered" evidence="1">
    <location>
        <begin position="104"/>
        <end position="123"/>
    </location>
</feature>
<dbReference type="Proteomes" id="UP000492821">
    <property type="component" value="Unassembled WGS sequence"/>
</dbReference>
<protein>
    <submittedName>
        <fullName evidence="3">Similar to</fullName>
    </submittedName>
</protein>
<accession>A0A7E4UW43</accession>
<reference evidence="2" key="1">
    <citation type="journal article" date="2013" name="Genetics">
        <title>The draft genome and transcriptome of Panagrellus redivivus are shaped by the harsh demands of a free-living lifestyle.</title>
        <authorList>
            <person name="Srinivasan J."/>
            <person name="Dillman A.R."/>
            <person name="Macchietto M.G."/>
            <person name="Heikkinen L."/>
            <person name="Lakso M."/>
            <person name="Fracchia K.M."/>
            <person name="Antoshechkin I."/>
            <person name="Mortazavi A."/>
            <person name="Wong G."/>
            <person name="Sternberg P.W."/>
        </authorList>
    </citation>
    <scope>NUCLEOTIDE SEQUENCE [LARGE SCALE GENOMIC DNA]</scope>
    <source>
        <strain evidence="2">MT8872</strain>
    </source>
</reference>
<proteinExistence type="predicted"/>